<keyword evidence="4 10" id="KW-0498">Mitosis</keyword>
<evidence type="ECO:0000259" key="15">
    <source>
        <dbReference type="Pfam" id="PF24487"/>
    </source>
</evidence>
<evidence type="ECO:0000256" key="11">
    <source>
        <dbReference type="SAM" id="Coils"/>
    </source>
</evidence>
<dbReference type="InterPro" id="IPR005550">
    <property type="entry name" value="Kinetochore_Ndc80"/>
</dbReference>
<dbReference type="Pfam" id="PF18077">
    <property type="entry name" value="DUF5595"/>
    <property type="match status" value="1"/>
</dbReference>
<feature type="region of interest" description="Disordered" evidence="12">
    <location>
        <begin position="1"/>
        <end position="42"/>
    </location>
</feature>
<comment type="function">
    <text evidence="10">Acts as a component of the essential kinetochore-associated NDC80 complex, which is required for chromosome segregation and spindle checkpoint activity.</text>
</comment>
<feature type="domain" description="DUF5595" evidence="14">
    <location>
        <begin position="217"/>
        <end position="288"/>
    </location>
</feature>
<feature type="domain" description="Kinetochore protein Ndc80 CH" evidence="13">
    <location>
        <begin position="62"/>
        <end position="199"/>
    </location>
</feature>
<evidence type="ECO:0000256" key="3">
    <source>
        <dbReference type="ARBA" id="ARBA00022618"/>
    </source>
</evidence>
<evidence type="ECO:0000256" key="5">
    <source>
        <dbReference type="ARBA" id="ARBA00022838"/>
    </source>
</evidence>
<feature type="domain" description="Kinetochore protein NDC80 loop region" evidence="15">
    <location>
        <begin position="354"/>
        <end position="510"/>
    </location>
</feature>
<dbReference type="Pfam" id="PF03801">
    <property type="entry name" value="Ndc80_HEC"/>
    <property type="match status" value="1"/>
</dbReference>
<keyword evidence="7 10" id="KW-0539">Nucleus</keyword>
<dbReference type="PANTHER" id="PTHR10643:SF2">
    <property type="entry name" value="KINETOCHORE PROTEIN NDC80 HOMOLOG"/>
    <property type="match status" value="1"/>
</dbReference>
<evidence type="ECO:0000256" key="10">
    <source>
        <dbReference type="RuleBase" id="RU368072"/>
    </source>
</evidence>
<evidence type="ECO:0000256" key="8">
    <source>
        <dbReference type="ARBA" id="ARBA00023306"/>
    </source>
</evidence>
<keyword evidence="5 10" id="KW-0995">Kinetochore</keyword>
<organism evidence="16 17">
    <name type="scientific">Phrynosoma platyrhinos</name>
    <name type="common">Desert horned lizard</name>
    <dbReference type="NCBI Taxonomy" id="52577"/>
    <lineage>
        <taxon>Eukaryota</taxon>
        <taxon>Metazoa</taxon>
        <taxon>Chordata</taxon>
        <taxon>Craniata</taxon>
        <taxon>Vertebrata</taxon>
        <taxon>Euteleostomi</taxon>
        <taxon>Lepidosauria</taxon>
        <taxon>Squamata</taxon>
        <taxon>Bifurcata</taxon>
        <taxon>Unidentata</taxon>
        <taxon>Episquamata</taxon>
        <taxon>Toxicofera</taxon>
        <taxon>Iguania</taxon>
        <taxon>Phrynosomatidae</taxon>
        <taxon>Phrynosomatinae</taxon>
        <taxon>Phrynosoma</taxon>
    </lineage>
</organism>
<dbReference type="PANTHER" id="PTHR10643">
    <property type="entry name" value="KINETOCHORE PROTEIN NDC80"/>
    <property type="match status" value="1"/>
</dbReference>
<dbReference type="InterPro" id="IPR038273">
    <property type="entry name" value="Ndc80_sf"/>
</dbReference>
<dbReference type="Pfam" id="PF24487">
    <property type="entry name" value="NDC80_loop"/>
    <property type="match status" value="2"/>
</dbReference>
<comment type="subunit">
    <text evidence="10">Component of the NDC80 complex.</text>
</comment>
<accession>A0ABQ7SKG1</accession>
<dbReference type="Gene3D" id="1.10.418.30">
    <property type="entry name" value="Ncd80 complex, Ncd80 subunit"/>
    <property type="match status" value="1"/>
</dbReference>
<dbReference type="InterPro" id="IPR040967">
    <property type="entry name" value="DUF5595"/>
</dbReference>
<protein>
    <recommendedName>
        <fullName evidence="10">Kinetochore protein NDC80</fullName>
    </recommendedName>
</protein>
<proteinExistence type="inferred from homology"/>
<sequence>MKSSSSTRRVSSRQSIQPLRVPDANKAGLHTPQTQERRTTFSKLSVGKHTLATSEKRTSAFSKRCSGTGSLRNSQYGVFGSMEKIKDPRPLHDKAFVQQCIRQLSDFLIAYNYGPATVKSLQTPSVRDFVKIFSFIYEFLCPSYVFPSSKFEEEVPKIFKELGYPFQLSKSSMYTVGAPHTWPQIVAALVWLTDCVKLYFCLKENPQSFDEDQIFGETEDGIVHNKLFLDYTTKCYDHFMRGGDTYEEFDAEIHCKLKELFKIHENRDRLVTLRKLKSSLQTDVKKYEAYMANLESHLNSIRQKSKGITEEQEAAAMEIDTLKQENIRLKLICDNQKYSIADIERLNCEIDELQQSVNKLTKELEAEQHQLWNEELNYARGKEAIEATLADYHKLARKLKLISIKSENSGDFDFEIKFNPDAGPKCLEKYRSQIHGPLMHLINKSEEEIANATKKKIGLEDALEQVSRMEAEQNSIVKKLKEEAQKLEDLYHQKMKEVEEEEEKANQELELYQLVIKTTSEESRKVDKNLQHLLELIFSHLESVEMYLTEQNVNIDREFHEFMSEDPLANLRGILDRYKKKTDTLYESDKCC</sequence>
<feature type="domain" description="Kinetochore protein NDC80 loop region" evidence="15">
    <location>
        <begin position="512"/>
        <end position="557"/>
    </location>
</feature>
<keyword evidence="3 10" id="KW-0132">Cell division</keyword>
<keyword evidence="9 10" id="KW-0137">Centromere</keyword>
<keyword evidence="6 11" id="KW-0175">Coiled coil</keyword>
<feature type="coiled-coil region" evidence="11">
    <location>
        <begin position="343"/>
        <end position="377"/>
    </location>
</feature>
<keyword evidence="8 10" id="KW-0131">Cell cycle</keyword>
<comment type="similarity">
    <text evidence="1 10">Belongs to the NDC80/HEC1 family.</text>
</comment>
<evidence type="ECO:0000256" key="12">
    <source>
        <dbReference type="SAM" id="MobiDB-lite"/>
    </source>
</evidence>
<evidence type="ECO:0000256" key="9">
    <source>
        <dbReference type="ARBA" id="ARBA00023328"/>
    </source>
</evidence>
<gene>
    <name evidence="16" type="ORF">JD844_016391</name>
</gene>
<evidence type="ECO:0000256" key="6">
    <source>
        <dbReference type="ARBA" id="ARBA00023054"/>
    </source>
</evidence>
<evidence type="ECO:0000256" key="2">
    <source>
        <dbReference type="ARBA" id="ARBA00022454"/>
    </source>
</evidence>
<reference evidence="16 17" key="1">
    <citation type="journal article" date="2022" name="Gigascience">
        <title>A chromosome-level genome assembly and annotation of the desert horned lizard, Phrynosoma platyrhinos, provides insight into chromosomal rearrangements among reptiles.</title>
        <authorList>
            <person name="Koochekian N."/>
            <person name="Ascanio A."/>
            <person name="Farleigh K."/>
            <person name="Card D.C."/>
            <person name="Schield D.R."/>
            <person name="Castoe T.A."/>
            <person name="Jezkova T."/>
        </authorList>
    </citation>
    <scope>NUCLEOTIDE SEQUENCE [LARGE SCALE GENOMIC DNA]</scope>
    <source>
        <strain evidence="16">NK-2021</strain>
    </source>
</reference>
<keyword evidence="2 10" id="KW-0158">Chromosome</keyword>
<dbReference type="EMBL" id="JAIPUX010005289">
    <property type="protein sequence ID" value="KAH0617796.1"/>
    <property type="molecule type" value="Genomic_DNA"/>
</dbReference>
<feature type="coiled-coil region" evidence="11">
    <location>
        <begin position="442"/>
        <end position="515"/>
    </location>
</feature>
<evidence type="ECO:0000313" key="16">
    <source>
        <dbReference type="EMBL" id="KAH0617796.1"/>
    </source>
</evidence>
<feature type="coiled-coil region" evidence="11">
    <location>
        <begin position="284"/>
        <end position="311"/>
    </location>
</feature>
<evidence type="ECO:0000256" key="7">
    <source>
        <dbReference type="ARBA" id="ARBA00023242"/>
    </source>
</evidence>
<name>A0ABQ7SKG1_PHRPL</name>
<evidence type="ECO:0000259" key="13">
    <source>
        <dbReference type="Pfam" id="PF03801"/>
    </source>
</evidence>
<dbReference type="Gene3D" id="6.10.250.1950">
    <property type="match status" value="1"/>
</dbReference>
<comment type="caution">
    <text evidence="16">The sequence shown here is derived from an EMBL/GenBank/DDBJ whole genome shotgun (WGS) entry which is preliminary data.</text>
</comment>
<evidence type="ECO:0000313" key="17">
    <source>
        <dbReference type="Proteomes" id="UP000826234"/>
    </source>
</evidence>
<dbReference type="Proteomes" id="UP000826234">
    <property type="component" value="Unassembled WGS sequence"/>
</dbReference>
<comment type="subcellular location">
    <subcellularLocation>
        <location evidence="10">Chromosome</location>
        <location evidence="10">Centromere</location>
        <location evidence="10">Kinetochore</location>
    </subcellularLocation>
    <subcellularLocation>
        <location evidence="10">Nucleus</location>
    </subcellularLocation>
</comment>
<dbReference type="InterPro" id="IPR057091">
    <property type="entry name" value="NDC80_loop"/>
</dbReference>
<evidence type="ECO:0000256" key="4">
    <source>
        <dbReference type="ARBA" id="ARBA00022776"/>
    </source>
</evidence>
<evidence type="ECO:0000256" key="1">
    <source>
        <dbReference type="ARBA" id="ARBA00007050"/>
    </source>
</evidence>
<feature type="compositionally biased region" description="Low complexity" evidence="12">
    <location>
        <begin position="1"/>
        <end position="15"/>
    </location>
</feature>
<dbReference type="InterPro" id="IPR055260">
    <property type="entry name" value="Ndc80_CH"/>
</dbReference>
<keyword evidence="17" id="KW-1185">Reference proteome</keyword>
<evidence type="ECO:0000259" key="14">
    <source>
        <dbReference type="Pfam" id="PF18077"/>
    </source>
</evidence>